<organism evidence="3 4">
    <name type="scientific">Natronorubrum thiooxidans</name>
    <dbReference type="NCBI Taxonomy" id="308853"/>
    <lineage>
        <taxon>Archaea</taxon>
        <taxon>Methanobacteriati</taxon>
        <taxon>Methanobacteriota</taxon>
        <taxon>Stenosarchaea group</taxon>
        <taxon>Halobacteria</taxon>
        <taxon>Halobacteriales</taxon>
        <taxon>Natrialbaceae</taxon>
        <taxon>Natronorubrum</taxon>
    </lineage>
</organism>
<dbReference type="Proteomes" id="UP000185936">
    <property type="component" value="Unassembled WGS sequence"/>
</dbReference>
<dbReference type="Pfam" id="PF24035">
    <property type="entry name" value="DUF7344"/>
    <property type="match status" value="1"/>
</dbReference>
<feature type="domain" description="DUF7344" evidence="2">
    <location>
        <begin position="29"/>
        <end position="102"/>
    </location>
</feature>
<proteinExistence type="predicted"/>
<gene>
    <name evidence="3" type="ORF">SAMN05421752_12911</name>
</gene>
<evidence type="ECO:0000313" key="4">
    <source>
        <dbReference type="Proteomes" id="UP000185936"/>
    </source>
</evidence>
<protein>
    <recommendedName>
        <fullName evidence="2">DUF7344 domain-containing protein</fullName>
    </recommendedName>
</protein>
<dbReference type="STRING" id="308853.SAMN05421752_12911"/>
<dbReference type="EMBL" id="FTNR01000029">
    <property type="protein sequence ID" value="SIS20776.1"/>
    <property type="molecule type" value="Genomic_DNA"/>
</dbReference>
<feature type="region of interest" description="Disordered" evidence="1">
    <location>
        <begin position="1"/>
        <end position="27"/>
    </location>
</feature>
<keyword evidence="4" id="KW-1185">Reference proteome</keyword>
<feature type="compositionally biased region" description="Polar residues" evidence="1">
    <location>
        <begin position="12"/>
        <end position="24"/>
    </location>
</feature>
<dbReference type="InterPro" id="IPR055768">
    <property type="entry name" value="DUF7344"/>
</dbReference>
<evidence type="ECO:0000313" key="3">
    <source>
        <dbReference type="EMBL" id="SIS20776.1"/>
    </source>
</evidence>
<sequence length="122" mass="13395">MSLLDRIRDTVSQETDNPATTSINPEDGYRVLSNERRRRVVGFLAESEVGDDVPVGTLADRLSDGTNRTACYVALTQSHICVLSTDDGIGAVDYDRQSKVVTVRPELMVLHQAAVAFEDELV</sequence>
<feature type="compositionally biased region" description="Basic and acidic residues" evidence="1">
    <location>
        <begin position="1"/>
        <end position="11"/>
    </location>
</feature>
<evidence type="ECO:0000256" key="1">
    <source>
        <dbReference type="SAM" id="MobiDB-lite"/>
    </source>
</evidence>
<dbReference type="AlphaFoldDB" id="A0A1N7H7F4"/>
<reference evidence="4" key="1">
    <citation type="submission" date="2017-01" db="EMBL/GenBank/DDBJ databases">
        <authorList>
            <person name="Varghese N."/>
            <person name="Submissions S."/>
        </authorList>
    </citation>
    <scope>NUCLEOTIDE SEQUENCE [LARGE SCALE GENOMIC DNA]</scope>
    <source>
        <strain evidence="4">type strain: HArc-</strain>
    </source>
</reference>
<evidence type="ECO:0000259" key="2">
    <source>
        <dbReference type="Pfam" id="PF24035"/>
    </source>
</evidence>
<accession>A0A1N7H7F4</accession>
<name>A0A1N7H7F4_9EURY</name>